<feature type="compositionally biased region" description="Low complexity" evidence="1">
    <location>
        <begin position="220"/>
        <end position="229"/>
    </location>
</feature>
<evidence type="ECO:0000256" key="1">
    <source>
        <dbReference type="SAM" id="MobiDB-lite"/>
    </source>
</evidence>
<gene>
    <name evidence="4" type="ORF">THMIRHAM_12450</name>
</gene>
<evidence type="ECO:0000313" key="5">
    <source>
        <dbReference type="Proteomes" id="UP001054820"/>
    </source>
</evidence>
<feature type="domain" description="DUF2202" evidence="3">
    <location>
        <begin position="50"/>
        <end position="210"/>
    </location>
</feature>
<keyword evidence="5" id="KW-1185">Reference proteome</keyword>
<evidence type="ECO:0000256" key="2">
    <source>
        <dbReference type="SAM" id="SignalP"/>
    </source>
</evidence>
<dbReference type="CDD" id="cd01048">
    <property type="entry name" value="Ferritin_like_AB2"/>
    <property type="match status" value="1"/>
</dbReference>
<name>A0ABM7MDK4_9GAMM</name>
<proteinExistence type="predicted"/>
<dbReference type="Gene3D" id="1.20.1260.10">
    <property type="match status" value="1"/>
</dbReference>
<dbReference type="InterPro" id="IPR019243">
    <property type="entry name" value="DUF2202"/>
</dbReference>
<evidence type="ECO:0000259" key="3">
    <source>
        <dbReference type="Pfam" id="PF09968"/>
    </source>
</evidence>
<dbReference type="InterPro" id="IPR012347">
    <property type="entry name" value="Ferritin-like"/>
</dbReference>
<sequence>MKNSIFKTALVTFAILAVSSPYAVAGKWNQQSSTSTDTQTATTSSLTSFESDSLKFMREEEKLARDVYLSLYDVWGMPIFQNIADSEQKHTDSVASLLTKYGIEDPVKSDAIGEYTDPAFTELYHALVDYGSYSYEQALKVGTEIEELDIADLNNQLNIVKKSDIQNVYSNLLKGSRNHLRSFYSLVVDGGFEYTPTHISQEEFDAIVYSESETGNINDTTSTSTSTTSGGKGRR</sequence>
<protein>
    <recommendedName>
        <fullName evidence="3">DUF2202 domain-containing protein</fullName>
    </recommendedName>
</protein>
<dbReference type="Pfam" id="PF09968">
    <property type="entry name" value="DUF2202"/>
    <property type="match status" value="1"/>
</dbReference>
<keyword evidence="2" id="KW-0732">Signal</keyword>
<feature type="signal peptide" evidence="2">
    <location>
        <begin position="1"/>
        <end position="25"/>
    </location>
</feature>
<dbReference type="Proteomes" id="UP001054820">
    <property type="component" value="Chromosome"/>
</dbReference>
<dbReference type="EMBL" id="AP024202">
    <property type="protein sequence ID" value="BCN93460.1"/>
    <property type="molecule type" value="Genomic_DNA"/>
</dbReference>
<feature type="chain" id="PRO_5046253910" description="DUF2202 domain-containing protein" evidence="2">
    <location>
        <begin position="26"/>
        <end position="235"/>
    </location>
</feature>
<dbReference type="RefSeq" id="WP_237260597.1">
    <property type="nucleotide sequence ID" value="NZ_AP024202.1"/>
</dbReference>
<accession>A0ABM7MDK4</accession>
<organism evidence="4 5">
    <name type="scientific">Thiomicrorhabdus immobilis</name>
    <dbReference type="NCBI Taxonomy" id="2791037"/>
    <lineage>
        <taxon>Bacteria</taxon>
        <taxon>Pseudomonadati</taxon>
        <taxon>Pseudomonadota</taxon>
        <taxon>Gammaproteobacteria</taxon>
        <taxon>Thiotrichales</taxon>
        <taxon>Piscirickettsiaceae</taxon>
        <taxon>Thiomicrorhabdus</taxon>
    </lineage>
</organism>
<evidence type="ECO:0000313" key="4">
    <source>
        <dbReference type="EMBL" id="BCN93460.1"/>
    </source>
</evidence>
<feature type="region of interest" description="Disordered" evidence="1">
    <location>
        <begin position="215"/>
        <end position="235"/>
    </location>
</feature>
<reference evidence="4" key="1">
    <citation type="journal article" date="2022" name="Arch. Microbiol.">
        <title>Thiomicrorhabdus immobilis sp. nov., a mesophilic sulfur-oxidizing bacterium isolated from sediment of a brackish lake in northern Japan.</title>
        <authorList>
            <person name="Kojima H."/>
            <person name="Mochizuki J."/>
            <person name="Kanda M."/>
            <person name="Watanabe T."/>
            <person name="Fukui M."/>
        </authorList>
    </citation>
    <scope>NUCLEOTIDE SEQUENCE</scope>
    <source>
        <strain evidence="4">Am19</strain>
    </source>
</reference>
<dbReference type="SUPFAM" id="SSF47240">
    <property type="entry name" value="Ferritin-like"/>
    <property type="match status" value="1"/>
</dbReference>
<dbReference type="InterPro" id="IPR009078">
    <property type="entry name" value="Ferritin-like_SF"/>
</dbReference>